<dbReference type="Proteomes" id="UP000252085">
    <property type="component" value="Unassembled WGS sequence"/>
</dbReference>
<dbReference type="PANTHER" id="PTHR34614:SF2">
    <property type="entry name" value="TRANSPOSASE IS4-LIKE DOMAIN-CONTAINING PROTEIN"/>
    <property type="match status" value="1"/>
</dbReference>
<dbReference type="EMBL" id="LXQE01000029">
    <property type="protein sequence ID" value="RCJ41718.1"/>
    <property type="molecule type" value="Genomic_DNA"/>
</dbReference>
<name>A0A367RYU8_NOSPU</name>
<evidence type="ECO:0000313" key="3">
    <source>
        <dbReference type="Proteomes" id="UP000252085"/>
    </source>
</evidence>
<gene>
    <name evidence="2" type="ORF">A6769_02100</name>
</gene>
<sequence length="137" mass="15254">MFPKYFETIACEHLVGTGVKPEYLNDDKLGRVMDKLFIKGLDTIFFIIVLKAAKKFCVSLSSSHLDSSSIHVHGQYNTSLPEVIFESKAAQSTARDSLKSNLQLLKILYFLRRSPMCTALGIRGDYVAVRHGDGGLL</sequence>
<evidence type="ECO:0000259" key="1">
    <source>
        <dbReference type="Pfam" id="PF14104"/>
    </source>
</evidence>
<feature type="domain" description="DUF4277" evidence="1">
    <location>
        <begin position="1"/>
        <end position="49"/>
    </location>
</feature>
<dbReference type="PANTHER" id="PTHR34614">
    <property type="match status" value="1"/>
</dbReference>
<organism evidence="2 3">
    <name type="scientific">Nostoc punctiforme NIES-2108</name>
    <dbReference type="NCBI Taxonomy" id="1356359"/>
    <lineage>
        <taxon>Bacteria</taxon>
        <taxon>Bacillati</taxon>
        <taxon>Cyanobacteriota</taxon>
        <taxon>Cyanophyceae</taxon>
        <taxon>Nostocales</taxon>
        <taxon>Nostocaceae</taxon>
        <taxon>Nostoc</taxon>
    </lineage>
</organism>
<protein>
    <recommendedName>
        <fullName evidence="1">DUF4277 domain-containing protein</fullName>
    </recommendedName>
</protein>
<dbReference type="AlphaFoldDB" id="A0A367RYU8"/>
<dbReference type="InterPro" id="IPR025457">
    <property type="entry name" value="DUF4277"/>
</dbReference>
<proteinExistence type="predicted"/>
<accession>A0A367RYU8</accession>
<evidence type="ECO:0000313" key="2">
    <source>
        <dbReference type="EMBL" id="RCJ41718.1"/>
    </source>
</evidence>
<dbReference type="Pfam" id="PF14104">
    <property type="entry name" value="DUF4277"/>
    <property type="match status" value="1"/>
</dbReference>
<comment type="caution">
    <text evidence="2">The sequence shown here is derived from an EMBL/GenBank/DDBJ whole genome shotgun (WGS) entry which is preliminary data.</text>
</comment>
<reference evidence="2 3" key="1">
    <citation type="submission" date="2016-04" db="EMBL/GenBank/DDBJ databases">
        <authorList>
            <person name="Evans L.H."/>
            <person name="Alamgir A."/>
            <person name="Owens N."/>
            <person name="Weber N.D."/>
            <person name="Virtaneva K."/>
            <person name="Barbian K."/>
            <person name="Babar A."/>
            <person name="Rosenke K."/>
        </authorList>
    </citation>
    <scope>NUCLEOTIDE SEQUENCE [LARGE SCALE GENOMIC DNA]</scope>
    <source>
        <strain evidence="2">NIES-2108</strain>
    </source>
</reference>